<evidence type="ECO:0000313" key="2">
    <source>
        <dbReference type="EMBL" id="CAG9977574.1"/>
    </source>
</evidence>
<organism evidence="2 3">
    <name type="scientific">Clonostachys byssicola</name>
    <dbReference type="NCBI Taxonomy" id="160290"/>
    <lineage>
        <taxon>Eukaryota</taxon>
        <taxon>Fungi</taxon>
        <taxon>Dikarya</taxon>
        <taxon>Ascomycota</taxon>
        <taxon>Pezizomycotina</taxon>
        <taxon>Sordariomycetes</taxon>
        <taxon>Hypocreomycetidae</taxon>
        <taxon>Hypocreales</taxon>
        <taxon>Bionectriaceae</taxon>
        <taxon>Clonostachys</taxon>
    </lineage>
</organism>
<feature type="compositionally biased region" description="Polar residues" evidence="1">
    <location>
        <begin position="68"/>
        <end position="77"/>
    </location>
</feature>
<dbReference type="Proteomes" id="UP000754883">
    <property type="component" value="Unassembled WGS sequence"/>
</dbReference>
<dbReference type="AlphaFoldDB" id="A0A9N9U7D9"/>
<name>A0A9N9U7D9_9HYPO</name>
<dbReference type="EMBL" id="CABFNO020001298">
    <property type="protein sequence ID" value="CAG9977574.1"/>
    <property type="molecule type" value="Genomic_DNA"/>
</dbReference>
<gene>
    <name evidence="2" type="ORF">CBYS24578_00008763</name>
</gene>
<accession>A0A9N9U7D9</accession>
<evidence type="ECO:0000313" key="3">
    <source>
        <dbReference type="Proteomes" id="UP000754883"/>
    </source>
</evidence>
<proteinExistence type="predicted"/>
<feature type="region of interest" description="Disordered" evidence="1">
    <location>
        <begin position="31"/>
        <end position="103"/>
    </location>
</feature>
<comment type="caution">
    <text evidence="2">The sequence shown here is derived from an EMBL/GenBank/DDBJ whole genome shotgun (WGS) entry which is preliminary data.</text>
</comment>
<keyword evidence="3" id="KW-1185">Reference proteome</keyword>
<reference evidence="3" key="1">
    <citation type="submission" date="2019-06" db="EMBL/GenBank/DDBJ databases">
        <authorList>
            <person name="Broberg M."/>
        </authorList>
    </citation>
    <scope>NUCLEOTIDE SEQUENCE [LARGE SCALE GENOMIC DNA]</scope>
</reference>
<reference evidence="2 3" key="2">
    <citation type="submission" date="2021-10" db="EMBL/GenBank/DDBJ databases">
        <authorList>
            <person name="Piombo E."/>
        </authorList>
    </citation>
    <scope>NUCLEOTIDE SEQUENCE [LARGE SCALE GENOMIC DNA]</scope>
</reference>
<sequence>MDLQGLGFKQLQVYLSWENKHTHNHSLQEIEASKSSAPMQRGGPSWTDHEIHLSTPERLSPDNVMPRETQQPATRTSMVRPHVAQAECPVLASQRPGSSNAGW</sequence>
<protein>
    <submittedName>
        <fullName evidence="2">Uncharacterized protein</fullName>
    </submittedName>
</protein>
<evidence type="ECO:0000256" key="1">
    <source>
        <dbReference type="SAM" id="MobiDB-lite"/>
    </source>
</evidence>